<comment type="caution">
    <text evidence="2">The sequence shown here is derived from an EMBL/GenBank/DDBJ whole genome shotgun (WGS) entry which is preliminary data.</text>
</comment>
<organism evidence="2 3">
    <name type="scientific">Frischella perrara</name>
    <dbReference type="NCBI Taxonomy" id="1267021"/>
    <lineage>
        <taxon>Bacteria</taxon>
        <taxon>Pseudomonadati</taxon>
        <taxon>Pseudomonadota</taxon>
        <taxon>Gammaproteobacteria</taxon>
        <taxon>Orbales</taxon>
        <taxon>Orbaceae</taxon>
        <taxon>Frischella</taxon>
    </lineage>
</organism>
<evidence type="ECO:0000256" key="1">
    <source>
        <dbReference type="SAM" id="Coils"/>
    </source>
</evidence>
<feature type="coiled-coil region" evidence="1">
    <location>
        <begin position="314"/>
        <end position="444"/>
    </location>
</feature>
<protein>
    <recommendedName>
        <fullName evidence="4">AAA+ ATPase domain-containing protein</fullName>
    </recommendedName>
</protein>
<sequence>MDKKLLVKRAPSYYHNPELGLLQPIAYIDENGLCEPINNVQEDFPNGKIWVSKGFMDLCTRIGDDELFILERYEISGEDWQDNSSKHKFYSFGNAAKKLNPHEFIPVVQHDFLPNKATGLLFSDIEIPVSSYFFIFIKNENAIYGPFRVLENKQEKSKILSIPPQTPLNLPQDNIAKYDYQTLLEKNELITLSIDNDVKIFIRKTHNLRSIKYESIDFISDKNLIKLFMTQGFLKEGKNAFGKEAVRNLQKSIEEYGSEKIKFFENTDRFERVKKLLSDFLTQADYGQKIVDDFLFTTDGGKVFLNDYFEKHKDRLIKDKREELEKEISEKKAKLLGEIDKLEEQKKNKKEELIKIQENVHREADKAKVQIDKIKQQTEEETHQELSKKQKELLEKMNNLELEIKELEGKKTKFYDEQNKIQTYQDLVKRTNYYEERIKELIEQETNIKKAVETQQNLLASPSLGDELVKFKTIKSVLENKSSYPNEDLNIFLIKSNDFNLIENRKDFIDNLVNSFSKDNSRSFTYDEIANLLICLSQSFLTILSGPPGTGKTSTALRLAKFLGLVSDSNKTSRNFLNIAVGRGWTSSRDILGFYNSLKDVYQPSRTGLYQFLKKHSNEEFQDEKFLKLVLMDEANLSSIEHYWSDFLAMCDTDIAKTAIDLGIPDPNHRYLNIPDSLRFIATINNDDTTEKLSPRLIDRSPIISLSYSYDDVNEEYDDEISFDIGAVTYDNLKESFDISINEAKLDGEEQVALDKIIELLRDSRFNSKTIEISHRKRNAIYKYCYIANQLNFDIKPMDFAISQHILPLINGSGSAFKERLENLQIILEQYGYLKSKKILDTIFNTSEYEFYSFF</sequence>
<evidence type="ECO:0000313" key="3">
    <source>
        <dbReference type="Proteomes" id="UP000247838"/>
    </source>
</evidence>
<accession>A0A318N2Z2</accession>
<name>A0A318N2Z2_FRIPE</name>
<dbReference type="SUPFAM" id="SSF52540">
    <property type="entry name" value="P-loop containing nucleoside triphosphate hydrolases"/>
    <property type="match status" value="1"/>
</dbReference>
<keyword evidence="1" id="KW-0175">Coiled coil</keyword>
<gene>
    <name evidence="2" type="ORF">DKK76_05040</name>
</gene>
<dbReference type="Gene3D" id="3.40.50.300">
    <property type="entry name" value="P-loop containing nucleotide triphosphate hydrolases"/>
    <property type="match status" value="1"/>
</dbReference>
<dbReference type="EMBL" id="QGLM01000012">
    <property type="protein sequence ID" value="PXY95484.1"/>
    <property type="molecule type" value="Genomic_DNA"/>
</dbReference>
<dbReference type="InterPro" id="IPR027417">
    <property type="entry name" value="P-loop_NTPase"/>
</dbReference>
<dbReference type="Proteomes" id="UP000247838">
    <property type="component" value="Unassembled WGS sequence"/>
</dbReference>
<reference evidence="2 3" key="1">
    <citation type="submission" date="2018-05" db="EMBL/GenBank/DDBJ databases">
        <title>Reference genomes for bee gut microbiota database.</title>
        <authorList>
            <person name="Ellegaard K.M."/>
        </authorList>
    </citation>
    <scope>NUCLEOTIDE SEQUENCE [LARGE SCALE GENOMIC DNA]</scope>
    <source>
        <strain evidence="2 3">ESL0167</strain>
    </source>
</reference>
<dbReference type="AlphaFoldDB" id="A0A318N2Z2"/>
<proteinExistence type="predicted"/>
<dbReference type="RefSeq" id="WP_110443408.1">
    <property type="nucleotide sequence ID" value="NZ_QGLM01000012.1"/>
</dbReference>
<evidence type="ECO:0008006" key="4">
    <source>
        <dbReference type="Google" id="ProtNLM"/>
    </source>
</evidence>
<evidence type="ECO:0000313" key="2">
    <source>
        <dbReference type="EMBL" id="PXY95484.1"/>
    </source>
</evidence>